<comment type="caution">
    <text evidence="2">The sequence shown here is derived from an EMBL/GenBank/DDBJ whole genome shotgun (WGS) entry which is preliminary data.</text>
</comment>
<sequence length="277" mass="29169">MVRLGQAGDQCFPQPGHGVHRGVGADTGERVGGEHHAADHGRDQCLDHDSQAEAVLGDAVAEPVTDRPRGPQARPAVDHGAHQLVGAEHVEVGLLLAGERQVGQVLGRRGGPYGQGDLPRSGRACGDQPRGRCCGEDGVADLVRHPSGGEGRPDGRAGPFRSGGIGRVDPLESRGDHRAQAVSGDVGGVGRRGDHETTRHRISRPGQPDEIEALATDRRQGGIRVLEGHRESCHGTSIPPLRPAFPGNRSGVDGAPCRHTPQGYSDCCWRDTPKGYL</sequence>
<evidence type="ECO:0000313" key="2">
    <source>
        <dbReference type="EMBL" id="MPM62831.1"/>
    </source>
</evidence>
<accession>A0A645BDW6</accession>
<organism evidence="2">
    <name type="scientific">bioreactor metagenome</name>
    <dbReference type="NCBI Taxonomy" id="1076179"/>
    <lineage>
        <taxon>unclassified sequences</taxon>
        <taxon>metagenomes</taxon>
        <taxon>ecological metagenomes</taxon>
    </lineage>
</organism>
<dbReference type="EMBL" id="VSSQ01019069">
    <property type="protein sequence ID" value="MPM62831.1"/>
    <property type="molecule type" value="Genomic_DNA"/>
</dbReference>
<feature type="region of interest" description="Disordered" evidence="1">
    <location>
        <begin position="108"/>
        <end position="131"/>
    </location>
</feature>
<proteinExistence type="predicted"/>
<name>A0A645BDW6_9ZZZZ</name>
<gene>
    <name evidence="2" type="ORF">SDC9_109709</name>
</gene>
<protein>
    <submittedName>
        <fullName evidence="2">Uncharacterized protein</fullName>
    </submittedName>
</protein>
<dbReference type="AlphaFoldDB" id="A0A645BDW6"/>
<feature type="region of interest" description="Disordered" evidence="1">
    <location>
        <begin position="1"/>
        <end position="42"/>
    </location>
</feature>
<feature type="compositionally biased region" description="Basic and acidic residues" evidence="1">
    <location>
        <begin position="169"/>
        <end position="179"/>
    </location>
</feature>
<reference evidence="2" key="1">
    <citation type="submission" date="2019-08" db="EMBL/GenBank/DDBJ databases">
        <authorList>
            <person name="Kucharzyk K."/>
            <person name="Murdoch R.W."/>
            <person name="Higgins S."/>
            <person name="Loffler F."/>
        </authorList>
    </citation>
    <scope>NUCLEOTIDE SEQUENCE</scope>
</reference>
<evidence type="ECO:0000256" key="1">
    <source>
        <dbReference type="SAM" id="MobiDB-lite"/>
    </source>
</evidence>
<feature type="region of interest" description="Disordered" evidence="1">
    <location>
        <begin position="144"/>
        <end position="211"/>
    </location>
</feature>
<feature type="compositionally biased region" description="Basic and acidic residues" evidence="1">
    <location>
        <begin position="27"/>
        <end position="42"/>
    </location>
</feature>